<evidence type="ECO:0000256" key="6">
    <source>
        <dbReference type="SAM" id="MobiDB-lite"/>
    </source>
</evidence>
<dbReference type="KEGG" id="sals:SLNWT_6748"/>
<evidence type="ECO:0000313" key="8">
    <source>
        <dbReference type="EMBL" id="AJE87124.1"/>
    </source>
</evidence>
<reference evidence="8 9" key="1">
    <citation type="submission" date="2015-01" db="EMBL/GenBank/DDBJ databases">
        <title>Enhanced salinomycin production by adjusting the supply of polyketide extender units in Streptomyce albus DSM 41398.</title>
        <authorList>
            <person name="Lu C."/>
        </authorList>
    </citation>
    <scope>NUCLEOTIDE SEQUENCE [LARGE SCALE GENOMIC DNA]</scope>
    <source>
        <strain evidence="9">ATCC 21838 / DSM 41398 / FERM P-419 / JCM 4703 / NBRC 107858</strain>
    </source>
</reference>
<dbReference type="PANTHER" id="PTHR46797">
    <property type="entry name" value="HTH-TYPE TRANSCRIPTIONAL REGULATOR"/>
    <property type="match status" value="1"/>
</dbReference>
<keyword evidence="4 8" id="KW-0238">DNA-binding</keyword>
<accession>A0A0B5EZ92</accession>
<keyword evidence="9" id="KW-1185">Reference proteome</keyword>
<feature type="compositionally biased region" description="Basic and acidic residues" evidence="6">
    <location>
        <begin position="504"/>
        <end position="520"/>
    </location>
</feature>
<evidence type="ECO:0000256" key="3">
    <source>
        <dbReference type="ARBA" id="ARBA00023015"/>
    </source>
</evidence>
<dbReference type="PIRSF" id="PIRSF019251">
    <property type="entry name" value="Rv0465c"/>
    <property type="match status" value="1"/>
</dbReference>
<dbReference type="Pfam" id="PF09856">
    <property type="entry name" value="ScfRs"/>
    <property type="match status" value="1"/>
</dbReference>
<dbReference type="PROSITE" id="PS50943">
    <property type="entry name" value="HTH_CROC1"/>
    <property type="match status" value="1"/>
</dbReference>
<dbReference type="PANTHER" id="PTHR46797:SF23">
    <property type="entry name" value="HTH-TYPE TRANSCRIPTIONAL REGULATOR SUTR"/>
    <property type="match status" value="1"/>
</dbReference>
<dbReference type="InterPro" id="IPR001387">
    <property type="entry name" value="Cro/C1-type_HTH"/>
</dbReference>
<dbReference type="CDD" id="cd00093">
    <property type="entry name" value="HTH_XRE"/>
    <property type="match status" value="1"/>
</dbReference>
<protein>
    <submittedName>
        <fullName evidence="8">DNA-binding protein</fullName>
    </submittedName>
</protein>
<dbReference type="InterPro" id="IPR018653">
    <property type="entry name" value="ScfR_C"/>
</dbReference>
<feature type="domain" description="HTH cro/C1-type" evidence="7">
    <location>
        <begin position="41"/>
        <end position="95"/>
    </location>
</feature>
<dbReference type="Gene3D" id="1.10.260.40">
    <property type="entry name" value="lambda repressor-like DNA-binding domains"/>
    <property type="match status" value="1"/>
</dbReference>
<dbReference type="InterPro" id="IPR010982">
    <property type="entry name" value="Lambda_DNA-bd_dom_sf"/>
</dbReference>
<keyword evidence="3" id="KW-0805">Transcription regulation</keyword>
<evidence type="ECO:0000256" key="4">
    <source>
        <dbReference type="ARBA" id="ARBA00023125"/>
    </source>
</evidence>
<dbReference type="Pfam" id="PF01381">
    <property type="entry name" value="HTH_3"/>
    <property type="match status" value="1"/>
</dbReference>
<evidence type="ECO:0000256" key="5">
    <source>
        <dbReference type="ARBA" id="ARBA00023163"/>
    </source>
</evidence>
<dbReference type="InterPro" id="IPR026281">
    <property type="entry name" value="HTH_RamB"/>
</dbReference>
<dbReference type="GO" id="GO:0003677">
    <property type="term" value="F:DNA binding"/>
    <property type="evidence" value="ECO:0007669"/>
    <property type="project" value="UniProtKB-KW"/>
</dbReference>
<dbReference type="GO" id="GO:0003700">
    <property type="term" value="F:DNA-binding transcription factor activity"/>
    <property type="evidence" value="ECO:0007669"/>
    <property type="project" value="TreeGrafter"/>
</dbReference>
<organism evidence="8 9">
    <name type="scientific">Streptomyces albus (strain ATCC 21838 / DSM 41398 / FERM P-419 / JCM 4703 / NBRC 107858)</name>
    <dbReference type="NCBI Taxonomy" id="1081613"/>
    <lineage>
        <taxon>Bacteria</taxon>
        <taxon>Bacillati</taxon>
        <taxon>Actinomycetota</taxon>
        <taxon>Actinomycetes</taxon>
        <taxon>Kitasatosporales</taxon>
        <taxon>Streptomycetaceae</taxon>
        <taxon>Streptomyces</taxon>
    </lineage>
</organism>
<proteinExistence type="inferred from homology"/>
<comment type="similarity">
    <text evidence="1">Belongs to the short-chain fatty acyl-CoA assimilation regulator (ScfR) family.</text>
</comment>
<evidence type="ECO:0000256" key="2">
    <source>
        <dbReference type="ARBA" id="ARBA00022491"/>
    </source>
</evidence>
<dbReference type="InterPro" id="IPR010359">
    <property type="entry name" value="IrrE_HExxH"/>
</dbReference>
<dbReference type="InterPro" id="IPR050807">
    <property type="entry name" value="TransReg_Diox_bact_type"/>
</dbReference>
<dbReference type="Pfam" id="PF06114">
    <property type="entry name" value="Peptidase_M78"/>
    <property type="match status" value="1"/>
</dbReference>
<evidence type="ECO:0000259" key="7">
    <source>
        <dbReference type="PROSITE" id="PS50943"/>
    </source>
</evidence>
<evidence type="ECO:0000313" key="9">
    <source>
        <dbReference type="Proteomes" id="UP000031523"/>
    </source>
</evidence>
<name>A0A0B5EZ92_STRA4</name>
<sequence>MPPAAAPAAPAVSVRAADRSYARSRQRQERAVSKTYAGPRLRRLREERRLTQAELARMLAISPSYLNQMEHDSRPLTVPVLLRLTEVFGVDPGFFSERDTSRLVADLRDALAAEVSAARVSASDLADLASRLPAVAAVLVDLGRRNQSLAEQLSDGAEGRRDPALQPRSPHEEIREFFYRRQNYLHETDLAAEELAREIGIRRGEVVRVLADRLAERHGVHLAADSDRLHHYDAASRVLHLSSRLRPGQRAFRMATQLALLEYGEELSRLASEDFEEGSTAWPLARIGIANYFAAAVILPYARFHRAAEECRYDVERLTDDFGLGYETVCHRLSTLQRPRLRGVPFSFVRVDRAGNLSKRQSATDFHFSRAGGTCPLWNVYEAFAAPGRIHVQVASMPDGQRYLWTARAVTRHRGGWGEPRKTFAIGLGCEIRHASRLVYSDGLDLDNAAAATPIGMGCRICERLDCPQRAVPPLDRRLAVDENSSTFVPYPVQEQASGAGADLRGRIRRAPDRHTSRDC</sequence>
<dbReference type="Proteomes" id="UP000031523">
    <property type="component" value="Chromosome"/>
</dbReference>
<keyword evidence="2" id="KW-0678">Repressor</keyword>
<feature type="region of interest" description="Disordered" evidence="6">
    <location>
        <begin position="490"/>
        <end position="520"/>
    </location>
</feature>
<dbReference type="GO" id="GO:0005829">
    <property type="term" value="C:cytosol"/>
    <property type="evidence" value="ECO:0007669"/>
    <property type="project" value="TreeGrafter"/>
</dbReference>
<evidence type="ECO:0000256" key="1">
    <source>
        <dbReference type="ARBA" id="ARBA00007227"/>
    </source>
</evidence>
<dbReference type="SMART" id="SM00530">
    <property type="entry name" value="HTH_XRE"/>
    <property type="match status" value="1"/>
</dbReference>
<dbReference type="AlphaFoldDB" id="A0A0B5EZ92"/>
<dbReference type="STRING" id="1888.Salbus254_3363"/>
<gene>
    <name evidence="8" type="ORF">SLNWT_6748</name>
</gene>
<dbReference type="FunFam" id="1.10.260.40:FF:000025">
    <property type="entry name" value="Cro/Cl family transcriptional regulator"/>
    <property type="match status" value="1"/>
</dbReference>
<dbReference type="EMBL" id="CP010519">
    <property type="protein sequence ID" value="AJE87124.1"/>
    <property type="molecule type" value="Genomic_DNA"/>
</dbReference>
<dbReference type="SUPFAM" id="SSF47413">
    <property type="entry name" value="lambda repressor-like DNA-binding domains"/>
    <property type="match status" value="1"/>
</dbReference>
<keyword evidence="5" id="KW-0804">Transcription</keyword>